<evidence type="ECO:0000256" key="1">
    <source>
        <dbReference type="ARBA" id="ARBA00005439"/>
    </source>
</evidence>
<dbReference type="PROSITE" id="PS00938">
    <property type="entry name" value="IF3"/>
    <property type="match status" value="1"/>
</dbReference>
<evidence type="ECO:0000259" key="10">
    <source>
        <dbReference type="Pfam" id="PF05198"/>
    </source>
</evidence>
<dbReference type="InterPro" id="IPR001288">
    <property type="entry name" value="Translation_initiation_fac_3"/>
</dbReference>
<sequence length="202" mass="22380">MANQGGPISDLRVNDQIRAREVRLVGPQGEQVGIVSIDKALQLAADVDMDLVEVAPTARPPVCKLMDYGKYKYESAQKARASRRNQQQTVIKEMKLRPKIDTHDYETKKGHIVRFLKAGDKVKITIMFRGREQSRPELGRRLLDKLAEEIADLGGVESAPKQDGRNMVMVVAPHRPKGDIKGGGRKGGRESEEGSEEAPLAE</sequence>
<dbReference type="FunFam" id="3.30.110.10:FF:000002">
    <property type="entry name" value="Translation initiation factor IF-3"/>
    <property type="match status" value="1"/>
</dbReference>
<keyword evidence="2 5" id="KW-0963">Cytoplasm</keyword>
<dbReference type="SUPFAM" id="SSF55200">
    <property type="entry name" value="Translation initiation factor IF3, C-terminal domain"/>
    <property type="match status" value="1"/>
</dbReference>
<comment type="subcellular location">
    <subcellularLocation>
        <location evidence="5 7">Cytoplasm</location>
    </subcellularLocation>
</comment>
<dbReference type="InterPro" id="IPR036788">
    <property type="entry name" value="T_IF-3_C_sf"/>
</dbReference>
<dbReference type="InterPro" id="IPR019813">
    <property type="entry name" value="Translation_initiation_fac3_CS"/>
</dbReference>
<dbReference type="InterPro" id="IPR036787">
    <property type="entry name" value="T_IF-3_N_sf"/>
</dbReference>
<keyword evidence="3 5" id="KW-0396">Initiation factor</keyword>
<dbReference type="Pfam" id="PF00707">
    <property type="entry name" value="IF3_C"/>
    <property type="match status" value="1"/>
</dbReference>
<dbReference type="PANTHER" id="PTHR10938:SF0">
    <property type="entry name" value="TRANSLATION INITIATION FACTOR IF-3, MITOCHONDRIAL"/>
    <property type="match status" value="1"/>
</dbReference>
<dbReference type="GO" id="GO:0003743">
    <property type="term" value="F:translation initiation factor activity"/>
    <property type="evidence" value="ECO:0007669"/>
    <property type="project" value="UniProtKB-UniRule"/>
</dbReference>
<evidence type="ECO:0000256" key="3">
    <source>
        <dbReference type="ARBA" id="ARBA00022540"/>
    </source>
</evidence>
<dbReference type="Gene3D" id="3.30.110.10">
    <property type="entry name" value="Translation initiation factor 3 (IF-3), C-terminal domain"/>
    <property type="match status" value="1"/>
</dbReference>
<dbReference type="InterPro" id="IPR019814">
    <property type="entry name" value="Translation_initiation_fac_3_N"/>
</dbReference>
<dbReference type="Proteomes" id="UP000308760">
    <property type="component" value="Unassembled WGS sequence"/>
</dbReference>
<accession>A0A4S8QBV0</accession>
<comment type="caution">
    <text evidence="11">The sequence shown here is derived from an EMBL/GenBank/DDBJ whole genome shotgun (WGS) entry which is preliminary data.</text>
</comment>
<dbReference type="FunFam" id="3.10.20.80:FF:000001">
    <property type="entry name" value="Translation initiation factor IF-3"/>
    <property type="match status" value="1"/>
</dbReference>
<evidence type="ECO:0000259" key="9">
    <source>
        <dbReference type="Pfam" id="PF00707"/>
    </source>
</evidence>
<feature type="domain" description="Translation initiation factor 3 C-terminal" evidence="9">
    <location>
        <begin position="90"/>
        <end position="174"/>
    </location>
</feature>
<dbReference type="InterPro" id="IPR019815">
    <property type="entry name" value="Translation_initiation_fac_3_C"/>
</dbReference>
<feature type="domain" description="Translation initiation factor 3 N-terminal" evidence="10">
    <location>
        <begin position="13"/>
        <end position="81"/>
    </location>
</feature>
<dbReference type="GO" id="GO:0032790">
    <property type="term" value="P:ribosome disassembly"/>
    <property type="evidence" value="ECO:0007669"/>
    <property type="project" value="TreeGrafter"/>
</dbReference>
<dbReference type="PANTHER" id="PTHR10938">
    <property type="entry name" value="TRANSLATION INITIATION FACTOR IF-3"/>
    <property type="match status" value="1"/>
</dbReference>
<evidence type="ECO:0000256" key="7">
    <source>
        <dbReference type="RuleBase" id="RU000646"/>
    </source>
</evidence>
<evidence type="ECO:0000256" key="5">
    <source>
        <dbReference type="HAMAP-Rule" id="MF_00080"/>
    </source>
</evidence>
<keyword evidence="4 5" id="KW-0648">Protein biosynthesis</keyword>
<feature type="region of interest" description="Disordered" evidence="8">
    <location>
        <begin position="157"/>
        <end position="202"/>
    </location>
</feature>
<organism evidence="11 12">
    <name type="scientific">Glycomyces buryatensis</name>
    <dbReference type="NCBI Taxonomy" id="2570927"/>
    <lineage>
        <taxon>Bacteria</taxon>
        <taxon>Bacillati</taxon>
        <taxon>Actinomycetota</taxon>
        <taxon>Actinomycetes</taxon>
        <taxon>Glycomycetales</taxon>
        <taxon>Glycomycetaceae</taxon>
        <taxon>Glycomyces</taxon>
    </lineage>
</organism>
<evidence type="ECO:0000313" key="11">
    <source>
        <dbReference type="EMBL" id="THV41760.1"/>
    </source>
</evidence>
<dbReference type="GO" id="GO:0016020">
    <property type="term" value="C:membrane"/>
    <property type="evidence" value="ECO:0007669"/>
    <property type="project" value="TreeGrafter"/>
</dbReference>
<comment type="similarity">
    <text evidence="1 5 7">Belongs to the IF-3 family.</text>
</comment>
<dbReference type="Pfam" id="PF05198">
    <property type="entry name" value="IF3_N"/>
    <property type="match status" value="1"/>
</dbReference>
<dbReference type="GO" id="GO:0005829">
    <property type="term" value="C:cytosol"/>
    <property type="evidence" value="ECO:0007669"/>
    <property type="project" value="TreeGrafter"/>
</dbReference>
<feature type="compositionally biased region" description="Basic and acidic residues" evidence="8">
    <location>
        <begin position="176"/>
        <end position="192"/>
    </location>
</feature>
<dbReference type="OrthoDB" id="9806014at2"/>
<dbReference type="GO" id="GO:0043022">
    <property type="term" value="F:ribosome binding"/>
    <property type="evidence" value="ECO:0007669"/>
    <property type="project" value="TreeGrafter"/>
</dbReference>
<dbReference type="HAMAP" id="MF_00080">
    <property type="entry name" value="IF_3"/>
    <property type="match status" value="1"/>
</dbReference>
<evidence type="ECO:0000256" key="2">
    <source>
        <dbReference type="ARBA" id="ARBA00022490"/>
    </source>
</evidence>
<reference evidence="12" key="1">
    <citation type="submission" date="2019-04" db="EMBL/GenBank/DDBJ databases">
        <title>Nocardioides xinjiangensis sp. nov.</title>
        <authorList>
            <person name="Liu S."/>
        </authorList>
    </citation>
    <scope>NUCLEOTIDE SEQUENCE [LARGE SCALE GENOMIC DNA]</scope>
    <source>
        <strain evidence="12">18</strain>
    </source>
</reference>
<dbReference type="SUPFAM" id="SSF54364">
    <property type="entry name" value="Translation initiation factor IF3, N-terminal domain"/>
    <property type="match status" value="1"/>
</dbReference>
<proteinExistence type="inferred from homology"/>
<dbReference type="AlphaFoldDB" id="A0A4S8QBV0"/>
<comment type="subunit">
    <text evidence="5 7">Monomer.</text>
</comment>
<name>A0A4S8QBV0_9ACTN</name>
<gene>
    <name evidence="5" type="primary">infC</name>
    <name evidence="11" type="ORF">FAB82_10250</name>
</gene>
<dbReference type="EMBL" id="STGY01000041">
    <property type="protein sequence ID" value="THV41760.1"/>
    <property type="molecule type" value="Genomic_DNA"/>
</dbReference>
<keyword evidence="12" id="KW-1185">Reference proteome</keyword>
<dbReference type="NCBIfam" id="TIGR00168">
    <property type="entry name" value="infC"/>
    <property type="match status" value="1"/>
</dbReference>
<evidence type="ECO:0000256" key="8">
    <source>
        <dbReference type="SAM" id="MobiDB-lite"/>
    </source>
</evidence>
<protein>
    <recommendedName>
        <fullName evidence="5 6">Translation initiation factor IF-3</fullName>
    </recommendedName>
</protein>
<evidence type="ECO:0000256" key="4">
    <source>
        <dbReference type="ARBA" id="ARBA00022917"/>
    </source>
</evidence>
<reference evidence="11 12" key="2">
    <citation type="submission" date="2019-05" db="EMBL/GenBank/DDBJ databases">
        <title>Glycomyces buryatensis sp. nov.</title>
        <authorList>
            <person name="Nikitina E."/>
        </authorList>
    </citation>
    <scope>NUCLEOTIDE SEQUENCE [LARGE SCALE GENOMIC DNA]</scope>
    <source>
        <strain evidence="11 12">18</strain>
    </source>
</reference>
<evidence type="ECO:0000313" key="12">
    <source>
        <dbReference type="Proteomes" id="UP000308760"/>
    </source>
</evidence>
<comment type="function">
    <text evidence="5 7">IF-3 binds to the 30S ribosomal subunit and shifts the equilibrium between 70S ribosomes and their 50S and 30S subunits in favor of the free subunits, thus enhancing the availability of 30S subunits on which protein synthesis initiation begins.</text>
</comment>
<evidence type="ECO:0000256" key="6">
    <source>
        <dbReference type="NCBIfam" id="TIGR00168"/>
    </source>
</evidence>
<dbReference type="Gene3D" id="3.10.20.80">
    <property type="entry name" value="Translation initiation factor 3 (IF-3), N-terminal domain"/>
    <property type="match status" value="1"/>
</dbReference>